<accession>A0A6C0QN76</accession>
<dbReference type="RefSeq" id="WP_172422917.1">
    <property type="nucleotide sequence ID" value="NZ_CP019717.1"/>
</dbReference>
<dbReference type="AlphaFoldDB" id="A0A6C0QN76"/>
<evidence type="ECO:0000259" key="1">
    <source>
        <dbReference type="Pfam" id="PF23768"/>
    </source>
</evidence>
<evidence type="ECO:0000313" key="3">
    <source>
        <dbReference type="EMBL" id="QHZ54095.1"/>
    </source>
</evidence>
<proteinExistence type="predicted"/>
<organism evidence="2 4">
    <name type="scientific">Paenibacillus larvae subsp. larvae</name>
    <dbReference type="NCBI Taxonomy" id="147375"/>
    <lineage>
        <taxon>Bacteria</taxon>
        <taxon>Bacillati</taxon>
        <taxon>Bacillota</taxon>
        <taxon>Bacilli</taxon>
        <taxon>Bacillales</taxon>
        <taxon>Paenibacillaceae</taxon>
        <taxon>Paenibacillus</taxon>
    </lineage>
</organism>
<sequence length="60" mass="7378">MKIRYTLSIGYPTAVRREAIEIDEKELEGLEEEEIQDKLYEIVYEYAQEFIDLYWERIDE</sequence>
<gene>
    <name evidence="2" type="ORF">ERICV_00833</name>
    <name evidence="3" type="ORF">ERICV_05111</name>
</gene>
<feature type="domain" description="DUF7167" evidence="1">
    <location>
        <begin position="1"/>
        <end position="60"/>
    </location>
</feature>
<dbReference type="InterPro" id="IPR055591">
    <property type="entry name" value="DUF7167"/>
</dbReference>
<dbReference type="Proteomes" id="UP000464330">
    <property type="component" value="Chromosome"/>
</dbReference>
<evidence type="ECO:0000313" key="4">
    <source>
        <dbReference type="Proteomes" id="UP000464330"/>
    </source>
</evidence>
<evidence type="ECO:0000313" key="2">
    <source>
        <dbReference type="EMBL" id="QHZ50010.1"/>
    </source>
</evidence>
<name>A0A6C0QN76_9BACL</name>
<dbReference type="Pfam" id="PF23768">
    <property type="entry name" value="DUF7167"/>
    <property type="match status" value="1"/>
</dbReference>
<dbReference type="EMBL" id="CP019719">
    <property type="protein sequence ID" value="QHZ54095.1"/>
    <property type="molecule type" value="Genomic_DNA"/>
</dbReference>
<accession>A0A6C0QZD5</accession>
<protein>
    <recommendedName>
        <fullName evidence="1">DUF7167 domain-containing protein</fullName>
    </recommendedName>
</protein>
<dbReference type="EMBL" id="CP019717">
    <property type="protein sequence ID" value="QHZ50010.1"/>
    <property type="molecule type" value="Genomic_DNA"/>
</dbReference>
<reference evidence="2 4" key="1">
    <citation type="journal article" date="2020" name="Int. J. Med. Microbiol.">
        <title>Discovery of Paenibacillus larvae ERIC V: Phenotypic and genomic comparison to genotypes ERIC I-IV reveal different inventories of virulence factors which correlate with epidemiological prevalences of American Foulbrood.</title>
        <authorList>
            <person name="Beims H."/>
            <person name="Bunk B."/>
            <person name="Erler S."/>
            <person name="Mohr K.I."/>
            <person name="Sproer C."/>
            <person name="Pradella S."/>
            <person name="Gunther G."/>
            <person name="Rohde M."/>
            <person name="von der Ohe W."/>
            <person name="Steinert M."/>
        </authorList>
    </citation>
    <scope>NUCLEOTIDE SEQUENCE [LARGE SCALE GENOMIC DNA]</scope>
    <source>
        <strain evidence="2">Eric_V</strain>
    </source>
</reference>